<dbReference type="EMBL" id="JAUSTW010000004">
    <property type="protein sequence ID" value="MDQ0199641.1"/>
    <property type="molecule type" value="Genomic_DNA"/>
</dbReference>
<reference evidence="3 4" key="1">
    <citation type="submission" date="2023-07" db="EMBL/GenBank/DDBJ databases">
        <title>Genomic Encyclopedia of Type Strains, Phase IV (KMG-IV): sequencing the most valuable type-strain genomes for metagenomic binning, comparative biology and taxonomic classification.</title>
        <authorList>
            <person name="Goeker M."/>
        </authorList>
    </citation>
    <scope>NUCLEOTIDE SEQUENCE [LARGE SCALE GENOMIC DNA]</scope>
    <source>
        <strain evidence="3 4">DSM 27594</strain>
    </source>
</reference>
<accession>A0ABT9XVN1</accession>
<feature type="domain" description="CobQ/CobB/MinD/ParA nucleotide binding" evidence="2">
    <location>
        <begin position="4"/>
        <end position="55"/>
    </location>
</feature>
<dbReference type="InterPro" id="IPR027417">
    <property type="entry name" value="P-loop_NTPase"/>
</dbReference>
<name>A0ABT9XVN1_9BACI</name>
<sequence>MKGLMIQGIASDVGKSLIATALCRILFKEGVKVVPFKSQNMSNNSYVTIDGNLKNIINQWSSK</sequence>
<keyword evidence="4" id="KW-1185">Reference proteome</keyword>
<dbReference type="Gene3D" id="3.40.50.300">
    <property type="entry name" value="P-loop containing nucleotide triphosphate hydrolases"/>
    <property type="match status" value="1"/>
</dbReference>
<comment type="caution">
    <text evidence="3">The sequence shown here is derived from an EMBL/GenBank/DDBJ whole genome shotgun (WGS) entry which is preliminary data.</text>
</comment>
<proteinExistence type="predicted"/>
<gene>
    <name evidence="3" type="ORF">J2S10_002823</name>
</gene>
<evidence type="ECO:0000313" key="4">
    <source>
        <dbReference type="Proteomes" id="UP001224122"/>
    </source>
</evidence>
<evidence type="ECO:0000259" key="2">
    <source>
        <dbReference type="Pfam" id="PF01656"/>
    </source>
</evidence>
<dbReference type="PANTHER" id="PTHR21343">
    <property type="entry name" value="DETHIOBIOTIN SYNTHETASE"/>
    <property type="match status" value="1"/>
</dbReference>
<dbReference type="Proteomes" id="UP001224122">
    <property type="component" value="Unassembled WGS sequence"/>
</dbReference>
<keyword evidence="1" id="KW-0315">Glutamine amidotransferase</keyword>
<organism evidence="3 4">
    <name type="scientific">Neobacillus ginsengisoli</name>
    <dbReference type="NCBI Taxonomy" id="904295"/>
    <lineage>
        <taxon>Bacteria</taxon>
        <taxon>Bacillati</taxon>
        <taxon>Bacillota</taxon>
        <taxon>Bacilli</taxon>
        <taxon>Bacillales</taxon>
        <taxon>Bacillaceae</taxon>
        <taxon>Neobacillus</taxon>
    </lineage>
</organism>
<dbReference type="InterPro" id="IPR002586">
    <property type="entry name" value="CobQ/CobB/MinD/ParA_Nub-bd_dom"/>
</dbReference>
<evidence type="ECO:0000313" key="3">
    <source>
        <dbReference type="EMBL" id="MDQ0199641.1"/>
    </source>
</evidence>
<dbReference type="SUPFAM" id="SSF52540">
    <property type="entry name" value="P-loop containing nucleoside triphosphate hydrolases"/>
    <property type="match status" value="1"/>
</dbReference>
<protein>
    <submittedName>
        <fullName evidence="3">Cobyric acid synthase</fullName>
    </submittedName>
</protein>
<evidence type="ECO:0000256" key="1">
    <source>
        <dbReference type="ARBA" id="ARBA00022962"/>
    </source>
</evidence>
<dbReference type="PANTHER" id="PTHR21343:SF1">
    <property type="entry name" value="COBYRIC ACID SYNTHASE"/>
    <property type="match status" value="1"/>
</dbReference>
<dbReference type="Pfam" id="PF01656">
    <property type="entry name" value="CbiA"/>
    <property type="match status" value="1"/>
</dbReference>